<dbReference type="PANTHER" id="PTHR33705:SF2">
    <property type="entry name" value="PHOSPHOCARRIER PROTEIN NPR"/>
    <property type="match status" value="1"/>
</dbReference>
<evidence type="ECO:0000256" key="1">
    <source>
        <dbReference type="ARBA" id="ARBA00003681"/>
    </source>
</evidence>
<dbReference type="PROSITE" id="PS00369">
    <property type="entry name" value="PTS_HPR_HIS"/>
    <property type="match status" value="1"/>
</dbReference>
<evidence type="ECO:0000313" key="9">
    <source>
        <dbReference type="EMBL" id="MCU9595192.1"/>
    </source>
</evidence>
<name>A0ABT2WHM4_9BACI</name>
<dbReference type="RefSeq" id="WP_263062035.1">
    <property type="nucleotide sequence ID" value="NZ_JAOUSE010000042.1"/>
</dbReference>
<accession>A0ABT2WHM4</accession>
<gene>
    <name evidence="9" type="ORF">OEV82_12155</name>
</gene>
<dbReference type="PROSITE" id="PS00589">
    <property type="entry name" value="PTS_HPR_SER"/>
    <property type="match status" value="1"/>
</dbReference>
<dbReference type="InterPro" id="IPR050399">
    <property type="entry name" value="HPr"/>
</dbReference>
<sequence length="88" mass="9654">MIEKHFTVVDQAGIHARPASILVSTANKFESDIFLVFEGKNTNLKSILGVMSLGVGTGEKISIRSEGPDEEKALDELEKVLRREDLAI</sequence>
<evidence type="ECO:0000259" key="8">
    <source>
        <dbReference type="PROSITE" id="PS51350"/>
    </source>
</evidence>
<feature type="domain" description="HPr" evidence="8">
    <location>
        <begin position="1"/>
        <end position="88"/>
    </location>
</feature>
<dbReference type="InterPro" id="IPR000032">
    <property type="entry name" value="HPr-like"/>
</dbReference>
<dbReference type="CDD" id="cd00367">
    <property type="entry name" value="PTS-HPr_like"/>
    <property type="match status" value="1"/>
</dbReference>
<dbReference type="NCBIfam" id="NF010352">
    <property type="entry name" value="PRK13780.1"/>
    <property type="match status" value="1"/>
</dbReference>
<evidence type="ECO:0000256" key="7">
    <source>
        <dbReference type="ARBA" id="ARBA00022683"/>
    </source>
</evidence>
<protein>
    <recommendedName>
        <fullName evidence="4">Phosphocarrier protein HPr</fullName>
    </recommendedName>
</protein>
<reference evidence="9 10" key="1">
    <citation type="submission" date="2022-10" db="EMBL/GenBank/DDBJ databases">
        <title>Description of Fervidibacillus gen. nov. in the family Fervidibacillaceae fam. nov. with two species, Fervidibacillus albus sp. nov., and Fervidibacillus halotolerans sp. nov., isolated from tidal flat sediments.</title>
        <authorList>
            <person name="Kwon K.K."/>
            <person name="Yang S.-H."/>
        </authorList>
    </citation>
    <scope>NUCLEOTIDE SEQUENCE [LARGE SCALE GENOMIC DNA]</scope>
    <source>
        <strain evidence="9 10">DSM 23332</strain>
    </source>
</reference>
<evidence type="ECO:0000256" key="2">
    <source>
        <dbReference type="ARBA" id="ARBA00004496"/>
    </source>
</evidence>
<comment type="similarity">
    <text evidence="3">Belongs to the HPr family.</text>
</comment>
<evidence type="ECO:0000256" key="6">
    <source>
        <dbReference type="ARBA" id="ARBA00022597"/>
    </source>
</evidence>
<keyword evidence="5" id="KW-0963">Cytoplasm</keyword>
<dbReference type="PANTHER" id="PTHR33705">
    <property type="entry name" value="PHOSPHOCARRIER PROTEIN HPR"/>
    <property type="match status" value="1"/>
</dbReference>
<comment type="subcellular location">
    <subcellularLocation>
        <location evidence="2">Cytoplasm</location>
    </subcellularLocation>
</comment>
<keyword evidence="6" id="KW-0813">Transport</keyword>
<dbReference type="PROSITE" id="PS51350">
    <property type="entry name" value="PTS_HPR_DOM"/>
    <property type="match status" value="1"/>
</dbReference>
<dbReference type="InterPro" id="IPR002114">
    <property type="entry name" value="PTS_HPr_Ser_P_site"/>
</dbReference>
<evidence type="ECO:0000256" key="3">
    <source>
        <dbReference type="ARBA" id="ARBA00010736"/>
    </source>
</evidence>
<dbReference type="PRINTS" id="PR00107">
    <property type="entry name" value="PHOSPHOCPHPR"/>
</dbReference>
<keyword evidence="7" id="KW-0598">Phosphotransferase system</keyword>
<comment type="caution">
    <text evidence="9">The sequence shown here is derived from an EMBL/GenBank/DDBJ whole genome shotgun (WGS) entry which is preliminary data.</text>
</comment>
<evidence type="ECO:0000313" key="10">
    <source>
        <dbReference type="Proteomes" id="UP001208656"/>
    </source>
</evidence>
<keyword evidence="10" id="KW-1185">Reference proteome</keyword>
<dbReference type="Pfam" id="PF00381">
    <property type="entry name" value="PTS-HPr"/>
    <property type="match status" value="1"/>
</dbReference>
<dbReference type="Proteomes" id="UP001208656">
    <property type="component" value="Unassembled WGS sequence"/>
</dbReference>
<dbReference type="SUPFAM" id="SSF55594">
    <property type="entry name" value="HPr-like"/>
    <property type="match status" value="1"/>
</dbReference>
<dbReference type="InterPro" id="IPR035895">
    <property type="entry name" value="HPr-like_sf"/>
</dbReference>
<dbReference type="NCBIfam" id="TIGR01003">
    <property type="entry name" value="PTS_HPr_family"/>
    <property type="match status" value="1"/>
</dbReference>
<comment type="function">
    <text evidence="1">General (non sugar-specific) component of the phosphoenolpyruvate-dependent sugar phosphotransferase system (sugar PTS). This major carbohydrate active-transport system catalyzes the phosphorylation of incoming sugar substrates concomitantly with their translocation across the cell membrane. The phosphoryl group from phosphoenolpyruvate (PEP) is transferred to the phosphoryl carrier protein HPr by enzyme I. Phospho-HPr then transfers it to the PTS EIIA domain.</text>
</comment>
<evidence type="ECO:0000256" key="5">
    <source>
        <dbReference type="ARBA" id="ARBA00022490"/>
    </source>
</evidence>
<proteinExistence type="inferred from homology"/>
<organism evidence="9 10">
    <name type="scientific">Pallidibacillus thermolactis</name>
    <dbReference type="NCBI Taxonomy" id="251051"/>
    <lineage>
        <taxon>Bacteria</taxon>
        <taxon>Bacillati</taxon>
        <taxon>Bacillota</taxon>
        <taxon>Bacilli</taxon>
        <taxon>Bacillales</taxon>
        <taxon>Bacillaceae</taxon>
        <taxon>Pallidibacillus</taxon>
    </lineage>
</organism>
<dbReference type="EMBL" id="JAOUSE010000042">
    <property type="protein sequence ID" value="MCU9595192.1"/>
    <property type="molecule type" value="Genomic_DNA"/>
</dbReference>
<evidence type="ECO:0000256" key="4">
    <source>
        <dbReference type="ARBA" id="ARBA00020422"/>
    </source>
</evidence>
<dbReference type="Gene3D" id="3.30.1340.10">
    <property type="entry name" value="HPr-like"/>
    <property type="match status" value="1"/>
</dbReference>
<dbReference type="InterPro" id="IPR001020">
    <property type="entry name" value="PTS_HPr_His_P_site"/>
</dbReference>
<keyword evidence="6" id="KW-0762">Sugar transport</keyword>